<gene>
    <name evidence="1" type="ORF">DARMORV10_C09P54360.1</name>
</gene>
<evidence type="ECO:0000313" key="1">
    <source>
        <dbReference type="EMBL" id="CAF1774396.1"/>
    </source>
</evidence>
<dbReference type="EMBL" id="HG994373">
    <property type="protein sequence ID" value="CAF1774396.1"/>
    <property type="molecule type" value="Genomic_DNA"/>
</dbReference>
<protein>
    <submittedName>
        <fullName evidence="1">(rape) hypothetical protein</fullName>
    </submittedName>
</protein>
<accession>A0A816J9I6</accession>
<dbReference type="AlphaFoldDB" id="A0A816J9I6"/>
<proteinExistence type="predicted"/>
<name>A0A816J9I6_BRANA</name>
<dbReference type="Proteomes" id="UP001295469">
    <property type="component" value="Chromosome C09"/>
</dbReference>
<sequence>MPMDCEWALHVLPVRHHTPDNATTSTTYPVEELPL</sequence>
<organism evidence="1">
    <name type="scientific">Brassica napus</name>
    <name type="common">Rape</name>
    <dbReference type="NCBI Taxonomy" id="3708"/>
    <lineage>
        <taxon>Eukaryota</taxon>
        <taxon>Viridiplantae</taxon>
        <taxon>Streptophyta</taxon>
        <taxon>Embryophyta</taxon>
        <taxon>Tracheophyta</taxon>
        <taxon>Spermatophyta</taxon>
        <taxon>Magnoliopsida</taxon>
        <taxon>eudicotyledons</taxon>
        <taxon>Gunneridae</taxon>
        <taxon>Pentapetalae</taxon>
        <taxon>rosids</taxon>
        <taxon>malvids</taxon>
        <taxon>Brassicales</taxon>
        <taxon>Brassicaceae</taxon>
        <taxon>Brassiceae</taxon>
        <taxon>Brassica</taxon>
    </lineage>
</organism>
<reference evidence="1" key="1">
    <citation type="submission" date="2021-01" db="EMBL/GenBank/DDBJ databases">
        <authorList>
            <consortium name="Genoscope - CEA"/>
            <person name="William W."/>
        </authorList>
    </citation>
    <scope>NUCLEOTIDE SEQUENCE</scope>
</reference>